<feature type="compositionally biased region" description="Gly residues" evidence="1">
    <location>
        <begin position="438"/>
        <end position="474"/>
    </location>
</feature>
<dbReference type="GeneID" id="17263014"/>
<dbReference type="RefSeq" id="XP_005769283.1">
    <property type="nucleotide sequence ID" value="XM_005769226.1"/>
</dbReference>
<evidence type="ECO:0000313" key="3">
    <source>
        <dbReference type="Proteomes" id="UP000013827"/>
    </source>
</evidence>
<name>A0A0D3J019_EMIH1</name>
<feature type="region of interest" description="Disordered" evidence="1">
    <location>
        <begin position="149"/>
        <end position="173"/>
    </location>
</feature>
<dbReference type="OMA" id="TIARPRW"/>
<sequence length="555" mass="56779">MWATPVDGSFALTASGSLCLLTGAALIFAPPPLERALLRGSHVPASGNASALAGIPPLLDSPPDIRLLAPPTRPPTHGTKVALWVTDVGHAMRLRSRHRSRATQAFRAGPRRSPFHTSSARADVLRNSSGGAGITRALPLVSPACASSRATRAANTSASPLPSPPRSPLADAPPLLRRMWPTIARPRWRVVTSAKNGTDWPAASPPAPLPPPCVVAHATPTPSLPPPSPLLGMPGVGAAHRRSVSGSHPRREAHPGWPSGPAGPGTPKLASEVCSRPPSSRLRVGLEALAKEAVAKEGLAREGLAREVLALACELDASASAELAWLRGVACASLLLALSSGAVACGVVWAARRERRAWRAERLQILLRHLLARGSSGRTAPPSRGVSKRGCNTEEWVDTAADAAGSKWVEAPVEASDPEDSWRSLLWTGPRRSRRPALGGGGGGSGGGDSGGSDSGGSDSGGSDSGGSDSGGSGSDTCGGSSDFTEPRRSTIECGALAEEGEGGTVSRGSTSSRVDSELSLDDLLLVLPRPGATFASAPEEGGCSSLLEVVGHRG</sequence>
<protein>
    <submittedName>
        <fullName evidence="2">Uncharacterized protein</fullName>
    </submittedName>
</protein>
<keyword evidence="3" id="KW-1185">Reference proteome</keyword>
<dbReference type="KEGG" id="ehx:EMIHUDRAFT_464283"/>
<proteinExistence type="predicted"/>
<feature type="region of interest" description="Disordered" evidence="1">
    <location>
        <begin position="375"/>
        <end position="394"/>
    </location>
</feature>
<reference evidence="3" key="1">
    <citation type="journal article" date="2013" name="Nature">
        <title>Pan genome of the phytoplankton Emiliania underpins its global distribution.</title>
        <authorList>
            <person name="Read B.A."/>
            <person name="Kegel J."/>
            <person name="Klute M.J."/>
            <person name="Kuo A."/>
            <person name="Lefebvre S.C."/>
            <person name="Maumus F."/>
            <person name="Mayer C."/>
            <person name="Miller J."/>
            <person name="Monier A."/>
            <person name="Salamov A."/>
            <person name="Young J."/>
            <person name="Aguilar M."/>
            <person name="Claverie J.M."/>
            <person name="Frickenhaus S."/>
            <person name="Gonzalez K."/>
            <person name="Herman E.K."/>
            <person name="Lin Y.C."/>
            <person name="Napier J."/>
            <person name="Ogata H."/>
            <person name="Sarno A.F."/>
            <person name="Shmutz J."/>
            <person name="Schroeder D."/>
            <person name="de Vargas C."/>
            <person name="Verret F."/>
            <person name="von Dassow P."/>
            <person name="Valentin K."/>
            <person name="Van de Peer Y."/>
            <person name="Wheeler G."/>
            <person name="Dacks J.B."/>
            <person name="Delwiche C.F."/>
            <person name="Dyhrman S.T."/>
            <person name="Glockner G."/>
            <person name="John U."/>
            <person name="Richards T."/>
            <person name="Worden A.Z."/>
            <person name="Zhang X."/>
            <person name="Grigoriev I.V."/>
            <person name="Allen A.E."/>
            <person name="Bidle K."/>
            <person name="Borodovsky M."/>
            <person name="Bowler C."/>
            <person name="Brownlee C."/>
            <person name="Cock J.M."/>
            <person name="Elias M."/>
            <person name="Gladyshev V.N."/>
            <person name="Groth M."/>
            <person name="Guda C."/>
            <person name="Hadaegh A."/>
            <person name="Iglesias-Rodriguez M.D."/>
            <person name="Jenkins J."/>
            <person name="Jones B.M."/>
            <person name="Lawson T."/>
            <person name="Leese F."/>
            <person name="Lindquist E."/>
            <person name="Lobanov A."/>
            <person name="Lomsadze A."/>
            <person name="Malik S.B."/>
            <person name="Marsh M.E."/>
            <person name="Mackinder L."/>
            <person name="Mock T."/>
            <person name="Mueller-Roeber B."/>
            <person name="Pagarete A."/>
            <person name="Parker M."/>
            <person name="Probert I."/>
            <person name="Quesneville H."/>
            <person name="Raines C."/>
            <person name="Rensing S.A."/>
            <person name="Riano-Pachon D.M."/>
            <person name="Richier S."/>
            <person name="Rokitta S."/>
            <person name="Shiraiwa Y."/>
            <person name="Soanes D.M."/>
            <person name="van der Giezen M."/>
            <person name="Wahlund T.M."/>
            <person name="Williams B."/>
            <person name="Wilson W."/>
            <person name="Wolfe G."/>
            <person name="Wurch L.L."/>
        </authorList>
    </citation>
    <scope>NUCLEOTIDE SEQUENCE</scope>
</reference>
<feature type="compositionally biased region" description="Low complexity" evidence="1">
    <location>
        <begin position="149"/>
        <end position="160"/>
    </location>
</feature>
<feature type="region of interest" description="Disordered" evidence="1">
    <location>
        <begin position="409"/>
        <end position="517"/>
    </location>
</feature>
<dbReference type="PaxDb" id="2903-EOD16854"/>
<reference evidence="2" key="2">
    <citation type="submission" date="2024-10" db="UniProtKB">
        <authorList>
            <consortium name="EnsemblProtists"/>
        </authorList>
    </citation>
    <scope>IDENTIFICATION</scope>
</reference>
<evidence type="ECO:0000313" key="2">
    <source>
        <dbReference type="EnsemblProtists" id="EOD16854"/>
    </source>
</evidence>
<dbReference type="AlphaFoldDB" id="A0A0D3J019"/>
<feature type="region of interest" description="Disordered" evidence="1">
    <location>
        <begin position="237"/>
        <end position="271"/>
    </location>
</feature>
<dbReference type="Proteomes" id="UP000013827">
    <property type="component" value="Unassembled WGS sequence"/>
</dbReference>
<dbReference type="HOGENOM" id="CLU_491302_0_0_1"/>
<feature type="region of interest" description="Disordered" evidence="1">
    <location>
        <begin position="97"/>
        <end position="120"/>
    </location>
</feature>
<organism evidence="2 3">
    <name type="scientific">Emiliania huxleyi (strain CCMP1516)</name>
    <dbReference type="NCBI Taxonomy" id="280463"/>
    <lineage>
        <taxon>Eukaryota</taxon>
        <taxon>Haptista</taxon>
        <taxon>Haptophyta</taxon>
        <taxon>Prymnesiophyceae</taxon>
        <taxon>Isochrysidales</taxon>
        <taxon>Noelaerhabdaceae</taxon>
        <taxon>Emiliania</taxon>
    </lineage>
</organism>
<accession>A0A0D3J019</accession>
<dbReference type="EnsemblProtists" id="EOD16854">
    <property type="protein sequence ID" value="EOD16854"/>
    <property type="gene ID" value="EMIHUDRAFT_464283"/>
</dbReference>
<feature type="compositionally biased region" description="Low complexity" evidence="1">
    <location>
        <begin position="505"/>
        <end position="514"/>
    </location>
</feature>
<evidence type="ECO:0000256" key="1">
    <source>
        <dbReference type="SAM" id="MobiDB-lite"/>
    </source>
</evidence>